<feature type="domain" description="Glycosyltransferase subfamily 4-like N-terminal" evidence="2">
    <location>
        <begin position="12"/>
        <end position="173"/>
    </location>
</feature>
<dbReference type="InterPro" id="IPR028098">
    <property type="entry name" value="Glyco_trans_4-like_N"/>
</dbReference>
<dbReference type="GO" id="GO:0016757">
    <property type="term" value="F:glycosyltransferase activity"/>
    <property type="evidence" value="ECO:0007669"/>
    <property type="project" value="UniProtKB-KW"/>
</dbReference>
<dbReference type="Pfam" id="PF00534">
    <property type="entry name" value="Glycos_transf_1"/>
    <property type="match status" value="1"/>
</dbReference>
<dbReference type="PANTHER" id="PTHR12526:SF630">
    <property type="entry name" value="GLYCOSYLTRANSFERASE"/>
    <property type="match status" value="1"/>
</dbReference>
<dbReference type="InterPro" id="IPR001296">
    <property type="entry name" value="Glyco_trans_1"/>
</dbReference>
<evidence type="ECO:0000313" key="4">
    <source>
        <dbReference type="Proteomes" id="UP001526147"/>
    </source>
</evidence>
<keyword evidence="3" id="KW-0328">Glycosyltransferase</keyword>
<keyword evidence="4" id="KW-1185">Reference proteome</keyword>
<dbReference type="EC" id="2.4.-.-" evidence="3"/>
<dbReference type="SUPFAM" id="SSF53756">
    <property type="entry name" value="UDP-Glycosyltransferase/glycogen phosphorylase"/>
    <property type="match status" value="1"/>
</dbReference>
<dbReference type="Pfam" id="PF13439">
    <property type="entry name" value="Glyco_transf_4"/>
    <property type="match status" value="1"/>
</dbReference>
<comment type="caution">
    <text evidence="3">The sequence shown here is derived from an EMBL/GenBank/DDBJ whole genome shotgun (WGS) entry which is preliminary data.</text>
</comment>
<protein>
    <submittedName>
        <fullName evidence="3">Glycosyltransferase</fullName>
        <ecNumber evidence="3">2.4.-.-</ecNumber>
    </submittedName>
</protein>
<dbReference type="Proteomes" id="UP001526147">
    <property type="component" value="Unassembled WGS sequence"/>
</dbReference>
<feature type="domain" description="Glycosyl transferase family 1" evidence="1">
    <location>
        <begin position="186"/>
        <end position="334"/>
    </location>
</feature>
<gene>
    <name evidence="3" type="ORF">OIH86_02365</name>
</gene>
<sequence>MKVLHVGEYVKGGVATYIKEIIDFQSNSDRVDEVYLMLSKNNSEKQLNIQNNNIIFYDYRRKPKYVLRAILEINKSINHIKPDVIHVHSTFAGLYTRIPFFLKKNRPKIVYCSHGWSFLMDIKQYKKIIFATIEYLLSLKTDLIINISNNEQEKSLQFKLPKNKSRVIYNGINEIEKNDEIDISVDNSKINLLFVGRFDRQKGLDILLKYFSNYNNNKINLYVAGSGVLGNQEIIIPENVINLGWIDNTKIDAYYKMFDAVIIPSRWEGFGLVAIEAMKNKKAVIVSNRGALPELVQDGVNGYVFDLDDMKSLEKVFNTINKEDLVDFGENGYKIFKDKFTSKIMNKQIINTYITLFDNNKKY</sequence>
<name>A0ABT3DBQ5_9BACI</name>
<evidence type="ECO:0000259" key="2">
    <source>
        <dbReference type="Pfam" id="PF13439"/>
    </source>
</evidence>
<dbReference type="PANTHER" id="PTHR12526">
    <property type="entry name" value="GLYCOSYLTRANSFERASE"/>
    <property type="match status" value="1"/>
</dbReference>
<keyword evidence="3" id="KW-0808">Transferase</keyword>
<evidence type="ECO:0000313" key="3">
    <source>
        <dbReference type="EMBL" id="MCV9884490.1"/>
    </source>
</evidence>
<proteinExistence type="predicted"/>
<evidence type="ECO:0000259" key="1">
    <source>
        <dbReference type="Pfam" id="PF00534"/>
    </source>
</evidence>
<dbReference type="EMBL" id="JAOYEY010000019">
    <property type="protein sequence ID" value="MCV9884490.1"/>
    <property type="molecule type" value="Genomic_DNA"/>
</dbReference>
<accession>A0ABT3DBQ5</accession>
<organism evidence="3 4">
    <name type="scientific">Metabacillus halosaccharovorans</name>
    <dbReference type="NCBI Taxonomy" id="930124"/>
    <lineage>
        <taxon>Bacteria</taxon>
        <taxon>Bacillati</taxon>
        <taxon>Bacillota</taxon>
        <taxon>Bacilli</taxon>
        <taxon>Bacillales</taxon>
        <taxon>Bacillaceae</taxon>
        <taxon>Metabacillus</taxon>
    </lineage>
</organism>
<reference evidence="3 4" key="1">
    <citation type="submission" date="2022-10" db="EMBL/GenBank/DDBJ databases">
        <title>Draft genome assembly of moderately radiation resistant bacterium Metabacillus halosaccharovorans.</title>
        <authorList>
            <person name="Pal S."/>
            <person name="Gopinathan A."/>
        </authorList>
    </citation>
    <scope>NUCLEOTIDE SEQUENCE [LARGE SCALE GENOMIC DNA]</scope>
    <source>
        <strain evidence="3 4">VITHBRA001</strain>
    </source>
</reference>
<dbReference type="RefSeq" id="WP_264141445.1">
    <property type="nucleotide sequence ID" value="NZ_JAOYEY010000019.1"/>
</dbReference>
<dbReference type="Gene3D" id="3.40.50.2000">
    <property type="entry name" value="Glycogen Phosphorylase B"/>
    <property type="match status" value="2"/>
</dbReference>